<reference evidence="2" key="1">
    <citation type="journal article" date="2023" name="Plant J.">
        <title>Genome sequences and population genomics provide insights into the demographic history, inbreeding, and mutation load of two 'living fossil' tree species of Dipteronia.</title>
        <authorList>
            <person name="Feng Y."/>
            <person name="Comes H.P."/>
            <person name="Chen J."/>
            <person name="Zhu S."/>
            <person name="Lu R."/>
            <person name="Zhang X."/>
            <person name="Li P."/>
            <person name="Qiu J."/>
            <person name="Olsen K.M."/>
            <person name="Qiu Y."/>
        </authorList>
    </citation>
    <scope>NUCLEOTIDE SEQUENCE</scope>
    <source>
        <strain evidence="2">KIB01</strain>
    </source>
</reference>
<dbReference type="AlphaFoldDB" id="A0AAD9TVX5"/>
<protein>
    <submittedName>
        <fullName evidence="2">Uncharacterized protein</fullName>
    </submittedName>
</protein>
<dbReference type="EMBL" id="JANJYI010000007">
    <property type="protein sequence ID" value="KAK2643250.1"/>
    <property type="molecule type" value="Genomic_DNA"/>
</dbReference>
<name>A0AAD9TVX5_9ROSI</name>
<feature type="region of interest" description="Disordered" evidence="1">
    <location>
        <begin position="104"/>
        <end position="125"/>
    </location>
</feature>
<accession>A0AAD9TVX5</accession>
<organism evidence="2 3">
    <name type="scientific">Dipteronia dyeriana</name>
    <dbReference type="NCBI Taxonomy" id="168575"/>
    <lineage>
        <taxon>Eukaryota</taxon>
        <taxon>Viridiplantae</taxon>
        <taxon>Streptophyta</taxon>
        <taxon>Embryophyta</taxon>
        <taxon>Tracheophyta</taxon>
        <taxon>Spermatophyta</taxon>
        <taxon>Magnoliopsida</taxon>
        <taxon>eudicotyledons</taxon>
        <taxon>Gunneridae</taxon>
        <taxon>Pentapetalae</taxon>
        <taxon>rosids</taxon>
        <taxon>malvids</taxon>
        <taxon>Sapindales</taxon>
        <taxon>Sapindaceae</taxon>
        <taxon>Hippocastanoideae</taxon>
        <taxon>Acereae</taxon>
        <taxon>Dipteronia</taxon>
    </lineage>
</organism>
<proteinExistence type="predicted"/>
<evidence type="ECO:0000256" key="1">
    <source>
        <dbReference type="SAM" id="MobiDB-lite"/>
    </source>
</evidence>
<evidence type="ECO:0000313" key="2">
    <source>
        <dbReference type="EMBL" id="KAK2643250.1"/>
    </source>
</evidence>
<feature type="region of interest" description="Disordered" evidence="1">
    <location>
        <begin position="1"/>
        <end position="23"/>
    </location>
</feature>
<feature type="compositionally biased region" description="Acidic residues" evidence="1">
    <location>
        <begin position="109"/>
        <end position="118"/>
    </location>
</feature>
<comment type="caution">
    <text evidence="2">The sequence shown here is derived from an EMBL/GenBank/DDBJ whole genome shotgun (WGS) entry which is preliminary data.</text>
</comment>
<sequence length="125" mass="14203">MTRAKHTPHEGTSGPRSVLPRDLKIEHQTIDESDVEHEHKEIHIHFFAEHGYTYDYEPNIVGERELYRYIDRFALDTSVVQLVKSTTETICMDAASQAASRIAPLEDFTGSEDEDEDNASIGIVE</sequence>
<keyword evidence="3" id="KW-1185">Reference proteome</keyword>
<evidence type="ECO:0000313" key="3">
    <source>
        <dbReference type="Proteomes" id="UP001280121"/>
    </source>
</evidence>
<dbReference type="Proteomes" id="UP001280121">
    <property type="component" value="Unassembled WGS sequence"/>
</dbReference>
<gene>
    <name evidence="2" type="ORF">Ddye_025013</name>
</gene>